<dbReference type="Pfam" id="PF02931">
    <property type="entry name" value="Neur_chan_LBD"/>
    <property type="match status" value="1"/>
</dbReference>
<keyword evidence="3 5" id="KW-1133">Transmembrane helix</keyword>
<evidence type="ECO:0000256" key="3">
    <source>
        <dbReference type="ARBA" id="ARBA00022989"/>
    </source>
</evidence>
<evidence type="ECO:0000256" key="1">
    <source>
        <dbReference type="ARBA" id="ARBA00004141"/>
    </source>
</evidence>
<dbReference type="InterPro" id="IPR036719">
    <property type="entry name" value="Neuro-gated_channel_TM_sf"/>
</dbReference>
<dbReference type="InterPro" id="IPR006202">
    <property type="entry name" value="Neur_chan_lig-bd"/>
</dbReference>
<keyword evidence="9" id="KW-1185">Reference proteome</keyword>
<dbReference type="PANTHER" id="PTHR18945">
    <property type="entry name" value="NEUROTRANSMITTER GATED ION CHANNEL"/>
    <property type="match status" value="1"/>
</dbReference>
<keyword evidence="2 5" id="KW-0812">Transmembrane</keyword>
<dbReference type="Gene3D" id="1.20.58.390">
    <property type="entry name" value="Neurotransmitter-gated ion-channel transmembrane domain"/>
    <property type="match status" value="1"/>
</dbReference>
<dbReference type="SUPFAM" id="SSF63712">
    <property type="entry name" value="Nicotinic receptor ligand binding domain-like"/>
    <property type="match status" value="1"/>
</dbReference>
<feature type="signal peptide" evidence="6">
    <location>
        <begin position="1"/>
        <end position="25"/>
    </location>
</feature>
<feature type="domain" description="Neurotransmitter-gated ion-channel ligand-binding" evidence="7">
    <location>
        <begin position="43"/>
        <end position="232"/>
    </location>
</feature>
<dbReference type="InterPro" id="IPR006201">
    <property type="entry name" value="Neur_channel"/>
</dbReference>
<evidence type="ECO:0000256" key="6">
    <source>
        <dbReference type="SAM" id="SignalP"/>
    </source>
</evidence>
<dbReference type="Proteomes" id="UP000535182">
    <property type="component" value="Unassembled WGS sequence"/>
</dbReference>
<keyword evidence="6" id="KW-0732">Signal</keyword>
<keyword evidence="4 5" id="KW-0472">Membrane</keyword>
<reference evidence="8 9" key="1">
    <citation type="submission" date="2020-08" db="EMBL/GenBank/DDBJ databases">
        <title>Genomic Encyclopedia of Type Strains, Phase IV (KMG-V): Genome sequencing to study the core and pangenomes of soil and plant-associated prokaryotes.</title>
        <authorList>
            <person name="Whitman W."/>
        </authorList>
    </citation>
    <scope>NUCLEOTIDE SEQUENCE [LARGE SCALE GENOMIC DNA]</scope>
    <source>
        <strain evidence="8 9">X5P2</strain>
    </source>
</reference>
<evidence type="ECO:0000256" key="2">
    <source>
        <dbReference type="ARBA" id="ARBA00022692"/>
    </source>
</evidence>
<organism evidence="8 9">
    <name type="scientific">Tunturiibacter gelidiferens</name>
    <dbReference type="NCBI Taxonomy" id="3069689"/>
    <lineage>
        <taxon>Bacteria</taxon>
        <taxon>Pseudomonadati</taxon>
        <taxon>Acidobacteriota</taxon>
        <taxon>Terriglobia</taxon>
        <taxon>Terriglobales</taxon>
        <taxon>Acidobacteriaceae</taxon>
        <taxon>Tunturiibacter</taxon>
    </lineage>
</organism>
<gene>
    <name evidence="8" type="ORF">HDF14_001122</name>
</gene>
<dbReference type="SUPFAM" id="SSF90112">
    <property type="entry name" value="Neurotransmitter-gated ion-channel transmembrane pore"/>
    <property type="match status" value="1"/>
</dbReference>
<name>A0A9X0U450_9BACT</name>
<dbReference type="InterPro" id="IPR036734">
    <property type="entry name" value="Neur_chan_lig-bd_sf"/>
</dbReference>
<feature type="transmembrane region" description="Helical" evidence="5">
    <location>
        <begin position="338"/>
        <end position="356"/>
    </location>
</feature>
<feature type="transmembrane region" description="Helical" evidence="5">
    <location>
        <begin position="264"/>
        <end position="284"/>
    </location>
</feature>
<protein>
    <recommendedName>
        <fullName evidence="7">Neurotransmitter-gated ion-channel ligand-binding domain-containing protein</fullName>
    </recommendedName>
</protein>
<feature type="chain" id="PRO_5040813072" description="Neurotransmitter-gated ion-channel ligand-binding domain-containing protein" evidence="6">
    <location>
        <begin position="26"/>
        <end position="357"/>
    </location>
</feature>
<feature type="transmembrane region" description="Helical" evidence="5">
    <location>
        <begin position="290"/>
        <end position="318"/>
    </location>
</feature>
<proteinExistence type="predicted"/>
<dbReference type="GO" id="GO:0005230">
    <property type="term" value="F:extracellular ligand-gated monoatomic ion channel activity"/>
    <property type="evidence" value="ECO:0007669"/>
    <property type="project" value="InterPro"/>
</dbReference>
<evidence type="ECO:0000313" key="9">
    <source>
        <dbReference type="Proteomes" id="UP000535182"/>
    </source>
</evidence>
<dbReference type="EMBL" id="JACHEB010000002">
    <property type="protein sequence ID" value="MBB5327517.1"/>
    <property type="molecule type" value="Genomic_DNA"/>
</dbReference>
<comment type="subcellular location">
    <subcellularLocation>
        <location evidence="1">Membrane</location>
        <topology evidence="1">Multi-pass membrane protein</topology>
    </subcellularLocation>
</comment>
<evidence type="ECO:0000256" key="4">
    <source>
        <dbReference type="ARBA" id="ARBA00023136"/>
    </source>
</evidence>
<evidence type="ECO:0000259" key="7">
    <source>
        <dbReference type="Pfam" id="PF02931"/>
    </source>
</evidence>
<dbReference type="AlphaFoldDB" id="A0A9X0U450"/>
<dbReference type="Gene3D" id="2.70.170.10">
    <property type="entry name" value="Neurotransmitter-gated ion-channel ligand-binding domain"/>
    <property type="match status" value="1"/>
</dbReference>
<dbReference type="GO" id="GO:0016020">
    <property type="term" value="C:membrane"/>
    <property type="evidence" value="ECO:0007669"/>
    <property type="project" value="UniProtKB-SubCell"/>
</dbReference>
<comment type="caution">
    <text evidence="8">The sequence shown here is derived from an EMBL/GenBank/DDBJ whole genome shotgun (WGS) entry which is preliminary data.</text>
</comment>
<dbReference type="InterPro" id="IPR038050">
    <property type="entry name" value="Neuro_actylchol_rec"/>
</dbReference>
<dbReference type="GO" id="GO:0004888">
    <property type="term" value="F:transmembrane signaling receptor activity"/>
    <property type="evidence" value="ECO:0007669"/>
    <property type="project" value="InterPro"/>
</dbReference>
<dbReference type="RefSeq" id="WP_183974265.1">
    <property type="nucleotide sequence ID" value="NZ_JACHEB010000002.1"/>
</dbReference>
<evidence type="ECO:0000313" key="8">
    <source>
        <dbReference type="EMBL" id="MBB5327517.1"/>
    </source>
</evidence>
<accession>A0A9X0U450</accession>
<feature type="transmembrane region" description="Helical" evidence="5">
    <location>
        <begin position="235"/>
        <end position="257"/>
    </location>
</feature>
<evidence type="ECO:0000256" key="5">
    <source>
        <dbReference type="SAM" id="Phobius"/>
    </source>
</evidence>
<sequence length="357" mass="40629">MRIFFWRNIIYVAMLSCLATLTVGAATKKDPSDKQKAENVELLQPPSLGGQSVEVAVALYVTNFVAIDETKETFEVSGYLTAKWKDPRLALPIAATDQKKRVYRLGDIWAPSIESANTISHKAMQYWLTADQDGLVTYVERFDSIVSNNFDFRRFPFDTQLLRLEFHTFFTSDEDVRFAPQPLPSTGISRDRDTELSGWSSGEVKYTVDRVKGGLNLPSTNEAVFQIPMKRRSGFYIWKIIVPLMMLALIPGVVFWIDAEMFDWLLKIPMTMMLSMVAFEFTIARDLPRIGYVSFLDAIFLASFTLCFLCIFEILGVFLLQKQGKRKLAVKLHTMGRWAYPLTYLIVIAILAVGFLA</sequence>